<keyword evidence="3" id="KW-1185">Reference proteome</keyword>
<comment type="caution">
    <text evidence="2">The sequence shown here is derived from an EMBL/GenBank/DDBJ whole genome shotgun (WGS) entry which is preliminary data.</text>
</comment>
<proteinExistence type="predicted"/>
<evidence type="ECO:0000256" key="1">
    <source>
        <dbReference type="SAM" id="SignalP"/>
    </source>
</evidence>
<dbReference type="Proteomes" id="UP001595974">
    <property type="component" value="Unassembled WGS sequence"/>
</dbReference>
<dbReference type="RefSeq" id="WP_198363216.1">
    <property type="nucleotide sequence ID" value="NZ_JBHSOG010000005.1"/>
</dbReference>
<gene>
    <name evidence="2" type="ORF">ACFPTN_00555</name>
</gene>
<feature type="signal peptide" evidence="1">
    <location>
        <begin position="1"/>
        <end position="25"/>
    </location>
</feature>
<protein>
    <submittedName>
        <fullName evidence="2">Uncharacterized protein</fullName>
    </submittedName>
</protein>
<sequence>MKMTTDIKALTVAAMLATASFGAPAGDGHDHGGEKPVAAGAPAMPRFAASTGTFELVGVLDGRTLSLYLDRAADNSPVPDALLELEVGGAAVAVERTGEGMFEATLAAEPEPGEVPVTATVVAGDETDLLAGELDIHGAAHAGTEGGGTAWTAVAGWSAAAFAAAAFLYGLGRVRAARSGGAA</sequence>
<reference evidence="3" key="1">
    <citation type="journal article" date="2019" name="Int. J. Syst. Evol. Microbiol.">
        <title>The Global Catalogue of Microorganisms (GCM) 10K type strain sequencing project: providing services to taxonomists for standard genome sequencing and annotation.</title>
        <authorList>
            <consortium name="The Broad Institute Genomics Platform"/>
            <consortium name="The Broad Institute Genome Sequencing Center for Infectious Disease"/>
            <person name="Wu L."/>
            <person name="Ma J."/>
        </authorList>
    </citation>
    <scope>NUCLEOTIDE SEQUENCE [LARGE SCALE GENOMIC DNA]</scope>
    <source>
        <strain evidence="3">SHR3</strain>
    </source>
</reference>
<keyword evidence="1" id="KW-0732">Signal</keyword>
<feature type="chain" id="PRO_5045614285" evidence="1">
    <location>
        <begin position="26"/>
        <end position="183"/>
    </location>
</feature>
<name>A0ABW1AL03_9RHOO</name>
<evidence type="ECO:0000313" key="2">
    <source>
        <dbReference type="EMBL" id="MFC5767855.1"/>
    </source>
</evidence>
<accession>A0ABW1AL03</accession>
<organism evidence="2 3">
    <name type="scientific">Thauera sinica</name>
    <dbReference type="NCBI Taxonomy" id="2665146"/>
    <lineage>
        <taxon>Bacteria</taxon>
        <taxon>Pseudomonadati</taxon>
        <taxon>Pseudomonadota</taxon>
        <taxon>Betaproteobacteria</taxon>
        <taxon>Rhodocyclales</taxon>
        <taxon>Zoogloeaceae</taxon>
        <taxon>Thauera</taxon>
    </lineage>
</organism>
<evidence type="ECO:0000313" key="3">
    <source>
        <dbReference type="Proteomes" id="UP001595974"/>
    </source>
</evidence>
<dbReference type="EMBL" id="JBHSOG010000005">
    <property type="protein sequence ID" value="MFC5767855.1"/>
    <property type="molecule type" value="Genomic_DNA"/>
</dbReference>